<dbReference type="OrthoDB" id="4428158at2"/>
<keyword evidence="2" id="KW-1185">Reference proteome</keyword>
<gene>
    <name evidence="1" type="ORF">FHE74_07485</name>
</gene>
<proteinExistence type="predicted"/>
<sequence length="88" mass="9443">MRGLNLEDLVVVCDALGLEIRSYSGLAAVAAVTNPHLMGIPVHSSQQDQARAVRETVHRLEPLREGNGLLVSALIDVLAHLNSQPPVE</sequence>
<evidence type="ECO:0008006" key="3">
    <source>
        <dbReference type="Google" id="ProtNLM"/>
    </source>
</evidence>
<reference evidence="1 2" key="1">
    <citation type="submission" date="2019-06" db="EMBL/GenBank/DDBJ databases">
        <authorList>
            <person name="Li J."/>
        </authorList>
    </citation>
    <scope>NUCLEOTIDE SEQUENCE [LARGE SCALE GENOMIC DNA]</scope>
    <source>
        <strain evidence="1 2">LMG 28165</strain>
    </source>
</reference>
<comment type="caution">
    <text evidence="1">The sequence shown here is derived from an EMBL/GenBank/DDBJ whole genome shotgun (WGS) entry which is preliminary data.</text>
</comment>
<protein>
    <recommendedName>
        <fullName evidence="3">TetR family transcriptional regulator</fullName>
    </recommendedName>
</protein>
<dbReference type="RefSeq" id="WP_139465879.1">
    <property type="nucleotide sequence ID" value="NZ_VDHJ01000009.1"/>
</dbReference>
<evidence type="ECO:0000313" key="2">
    <source>
        <dbReference type="Proteomes" id="UP000312032"/>
    </source>
</evidence>
<accession>A0A5C4U4E2</accession>
<dbReference type="EMBL" id="VDHJ01000009">
    <property type="protein sequence ID" value="TNL96850.1"/>
    <property type="molecule type" value="Genomic_DNA"/>
</dbReference>
<dbReference type="Proteomes" id="UP000312032">
    <property type="component" value="Unassembled WGS sequence"/>
</dbReference>
<organism evidence="1 2">
    <name type="scientific">Corynebacterium tapiri</name>
    <dbReference type="NCBI Taxonomy" id="1448266"/>
    <lineage>
        <taxon>Bacteria</taxon>
        <taxon>Bacillati</taxon>
        <taxon>Actinomycetota</taxon>
        <taxon>Actinomycetes</taxon>
        <taxon>Mycobacteriales</taxon>
        <taxon>Corynebacteriaceae</taxon>
        <taxon>Corynebacterium</taxon>
    </lineage>
</organism>
<dbReference type="AlphaFoldDB" id="A0A5C4U4E2"/>
<evidence type="ECO:0000313" key="1">
    <source>
        <dbReference type="EMBL" id="TNL96850.1"/>
    </source>
</evidence>
<name>A0A5C4U4E2_9CORY</name>